<dbReference type="Gene3D" id="3.40.30.10">
    <property type="entry name" value="Glutaredoxin"/>
    <property type="match status" value="1"/>
</dbReference>
<dbReference type="InterPro" id="IPR013766">
    <property type="entry name" value="Thioredoxin_domain"/>
</dbReference>
<dbReference type="PANTHER" id="PTHR45663">
    <property type="entry name" value="GEO12009P1"/>
    <property type="match status" value="1"/>
</dbReference>
<name>A0A558HN36_9GAMM</name>
<comment type="caution">
    <text evidence="9">The sequence shown here is derived from an EMBL/GenBank/DDBJ whole genome shotgun (WGS) entry which is preliminary data.</text>
</comment>
<sequence>MSKSLVLACPQCLALNRVATERLNDNPSCGKCSSAMLPEAPLELTSANYEALVVRSELPIVIDFWASWCGPCKTMGPIFNGVAAEMGTRMRFAKIDTEAQQALAGRFGIRSIPTLMVMKKGQELARQAGVMQVGQLKQWLAPHTV</sequence>
<dbReference type="AlphaFoldDB" id="A0A558HN36"/>
<evidence type="ECO:0000256" key="5">
    <source>
        <dbReference type="ARBA" id="ARBA00023157"/>
    </source>
</evidence>
<accession>A0A558HN36</accession>
<dbReference type="Gene3D" id="2.30.30.380">
    <property type="entry name" value="Zn-finger domain of Sec23/24"/>
    <property type="match status" value="1"/>
</dbReference>
<dbReference type="NCBIfam" id="TIGR01068">
    <property type="entry name" value="thioredoxin"/>
    <property type="match status" value="1"/>
</dbReference>
<dbReference type="SUPFAM" id="SSF52833">
    <property type="entry name" value="Thioredoxin-like"/>
    <property type="match status" value="1"/>
</dbReference>
<dbReference type="NCBIfam" id="NF008229">
    <property type="entry name" value="PRK10996.1"/>
    <property type="match status" value="1"/>
</dbReference>
<evidence type="ECO:0000256" key="6">
    <source>
        <dbReference type="ARBA" id="ARBA00023284"/>
    </source>
</evidence>
<dbReference type="GO" id="GO:0005829">
    <property type="term" value="C:cytosol"/>
    <property type="evidence" value="ECO:0007669"/>
    <property type="project" value="TreeGrafter"/>
</dbReference>
<dbReference type="FunFam" id="3.40.30.10:FF:000001">
    <property type="entry name" value="Thioredoxin"/>
    <property type="match status" value="1"/>
</dbReference>
<proteinExistence type="inferred from homology"/>
<dbReference type="PRINTS" id="PR00421">
    <property type="entry name" value="THIOREDOXIN"/>
</dbReference>
<dbReference type="InterPro" id="IPR017937">
    <property type="entry name" value="Thioredoxin_CS"/>
</dbReference>
<dbReference type="InterPro" id="IPR036249">
    <property type="entry name" value="Thioredoxin-like_sf"/>
</dbReference>
<keyword evidence="6" id="KW-0676">Redox-active center</keyword>
<evidence type="ECO:0000313" key="10">
    <source>
        <dbReference type="Proteomes" id="UP000319941"/>
    </source>
</evidence>
<dbReference type="InterPro" id="IPR049299">
    <property type="entry name" value="Thio2_N"/>
</dbReference>
<dbReference type="PROSITE" id="PS51352">
    <property type="entry name" value="THIOREDOXIN_2"/>
    <property type="match status" value="1"/>
</dbReference>
<evidence type="ECO:0000256" key="3">
    <source>
        <dbReference type="ARBA" id="ARBA00022723"/>
    </source>
</evidence>
<organism evidence="9 10">
    <name type="scientific">Cobetia crustatorum</name>
    <dbReference type="NCBI Taxonomy" id="553385"/>
    <lineage>
        <taxon>Bacteria</taxon>
        <taxon>Pseudomonadati</taxon>
        <taxon>Pseudomonadota</taxon>
        <taxon>Gammaproteobacteria</taxon>
        <taxon>Oceanospirillales</taxon>
        <taxon>Halomonadaceae</taxon>
        <taxon>Cobetia</taxon>
    </lineage>
</organism>
<gene>
    <name evidence="9" type="primary">trxC</name>
    <name evidence="9" type="ORF">FQP86_07875</name>
</gene>
<keyword evidence="3" id="KW-0479">Metal-binding</keyword>
<reference evidence="9 10" key="1">
    <citation type="submission" date="2019-07" db="EMBL/GenBank/DDBJ databases">
        <title>Diversity of Bacteria from Kongsfjorden, Arctic.</title>
        <authorList>
            <person name="Yu Y."/>
        </authorList>
    </citation>
    <scope>NUCLEOTIDE SEQUENCE [LARGE SCALE GENOMIC DNA]</scope>
    <source>
        <strain evidence="9 10">SM1923</strain>
    </source>
</reference>
<dbReference type="PROSITE" id="PS00194">
    <property type="entry name" value="THIOREDOXIN_1"/>
    <property type="match status" value="1"/>
</dbReference>
<keyword evidence="2" id="KW-0813">Transport</keyword>
<dbReference type="PANTHER" id="PTHR45663:SF40">
    <property type="entry name" value="THIOREDOXIN 2"/>
    <property type="match status" value="1"/>
</dbReference>
<protein>
    <recommendedName>
        <fullName evidence="7">Thioredoxin</fullName>
    </recommendedName>
</protein>
<evidence type="ECO:0000256" key="7">
    <source>
        <dbReference type="NCBIfam" id="TIGR01068"/>
    </source>
</evidence>
<evidence type="ECO:0000259" key="8">
    <source>
        <dbReference type="PROSITE" id="PS51352"/>
    </source>
</evidence>
<dbReference type="Proteomes" id="UP000319941">
    <property type="component" value="Unassembled WGS sequence"/>
</dbReference>
<dbReference type="EMBL" id="VNFH01000005">
    <property type="protein sequence ID" value="TVU70545.1"/>
    <property type="molecule type" value="Genomic_DNA"/>
</dbReference>
<dbReference type="InterPro" id="IPR005746">
    <property type="entry name" value="Thioredoxin"/>
</dbReference>
<keyword evidence="4" id="KW-0249">Electron transport</keyword>
<dbReference type="Pfam" id="PF21352">
    <property type="entry name" value="Zn_ribbon_Thio2"/>
    <property type="match status" value="1"/>
</dbReference>
<dbReference type="GO" id="GO:0015035">
    <property type="term" value="F:protein-disulfide reductase activity"/>
    <property type="evidence" value="ECO:0007669"/>
    <property type="project" value="UniProtKB-UniRule"/>
</dbReference>
<dbReference type="CDD" id="cd02947">
    <property type="entry name" value="TRX_family"/>
    <property type="match status" value="1"/>
</dbReference>
<dbReference type="STRING" id="553385.GCA_000591415_01728"/>
<evidence type="ECO:0000313" key="9">
    <source>
        <dbReference type="EMBL" id="TVU70545.1"/>
    </source>
</evidence>
<dbReference type="RefSeq" id="WP_088742885.1">
    <property type="nucleotide sequence ID" value="NZ_CAWOWR010000107.1"/>
</dbReference>
<dbReference type="OrthoDB" id="9790390at2"/>
<keyword evidence="5" id="KW-1015">Disulfide bond</keyword>
<dbReference type="GO" id="GO:0046872">
    <property type="term" value="F:metal ion binding"/>
    <property type="evidence" value="ECO:0007669"/>
    <property type="project" value="UniProtKB-KW"/>
</dbReference>
<evidence type="ECO:0000256" key="1">
    <source>
        <dbReference type="ARBA" id="ARBA00008987"/>
    </source>
</evidence>
<evidence type="ECO:0000256" key="4">
    <source>
        <dbReference type="ARBA" id="ARBA00022982"/>
    </source>
</evidence>
<keyword evidence="10" id="KW-1185">Reference proteome</keyword>
<comment type="similarity">
    <text evidence="1">Belongs to the thioredoxin family.</text>
</comment>
<evidence type="ECO:0000256" key="2">
    <source>
        <dbReference type="ARBA" id="ARBA00022448"/>
    </source>
</evidence>
<feature type="domain" description="Thioredoxin" evidence="8">
    <location>
        <begin position="33"/>
        <end position="145"/>
    </location>
</feature>
<dbReference type="Pfam" id="PF00085">
    <property type="entry name" value="Thioredoxin"/>
    <property type="match status" value="1"/>
</dbReference>